<dbReference type="InterPro" id="IPR054362">
    <property type="entry name" value="Exu_RNase_H-like"/>
</dbReference>
<keyword evidence="9" id="KW-1185">Reference proteome</keyword>
<feature type="domain" description="Exuperantia RNAse H-like" evidence="7">
    <location>
        <begin position="83"/>
        <end position="219"/>
    </location>
</feature>
<sequence length="266" mass="30257">MGDARTRVDFGKVCIQKVDLPFPTDEDFLSTSSTIDSYESEEDLTSSCSDSDESVELNGDTPLVFLDTETNGLFDEDDPLYVPEMLQICLKYKNRTFNRYIQPTSDIEDEASYVNGLTIINGRLCHHGDYVLTVDLSECLHSLLFWLNEVKESAGGRKPILIAHHGFGFHFKILCHTLDMCNLREGAYEVIGGFADTLDLARKFISQDSVRNYQLRSLAMRFFNMHVPNEAKAQAMAVQKIFMNHLSEHFNAEEVYTYNNFSNSVI</sequence>
<dbReference type="GO" id="GO:0003676">
    <property type="term" value="F:nucleic acid binding"/>
    <property type="evidence" value="ECO:0007669"/>
    <property type="project" value="InterPro"/>
</dbReference>
<evidence type="ECO:0000313" key="8">
    <source>
        <dbReference type="EMBL" id="PVD35951.1"/>
    </source>
</evidence>
<dbReference type="InterPro" id="IPR040393">
    <property type="entry name" value="TREX1/2"/>
</dbReference>
<dbReference type="OrthoDB" id="10250935at2759"/>
<protein>
    <recommendedName>
        <fullName evidence="7">Exuperantia RNAse H-like domain-containing protein</fullName>
    </recommendedName>
</protein>
<evidence type="ECO:0000259" key="7">
    <source>
        <dbReference type="Pfam" id="PF22123"/>
    </source>
</evidence>
<evidence type="ECO:0000313" key="9">
    <source>
        <dbReference type="Proteomes" id="UP000245119"/>
    </source>
</evidence>
<evidence type="ECO:0000256" key="5">
    <source>
        <dbReference type="ARBA" id="ARBA00022839"/>
    </source>
</evidence>
<dbReference type="Gene3D" id="3.30.420.10">
    <property type="entry name" value="Ribonuclease H-like superfamily/Ribonuclease H"/>
    <property type="match status" value="1"/>
</dbReference>
<evidence type="ECO:0000256" key="4">
    <source>
        <dbReference type="ARBA" id="ARBA00022801"/>
    </source>
</evidence>
<dbReference type="GO" id="GO:0046872">
    <property type="term" value="F:metal ion binding"/>
    <property type="evidence" value="ECO:0007669"/>
    <property type="project" value="UniProtKB-KW"/>
</dbReference>
<dbReference type="Proteomes" id="UP000245119">
    <property type="component" value="Linkage Group LG2"/>
</dbReference>
<reference evidence="8 9" key="1">
    <citation type="submission" date="2018-04" db="EMBL/GenBank/DDBJ databases">
        <title>The genome of golden apple snail Pomacea canaliculata provides insight into stress tolerance and invasive adaptation.</title>
        <authorList>
            <person name="Liu C."/>
            <person name="Liu B."/>
            <person name="Ren Y."/>
            <person name="Zhang Y."/>
            <person name="Wang H."/>
            <person name="Li S."/>
            <person name="Jiang F."/>
            <person name="Yin L."/>
            <person name="Zhang G."/>
            <person name="Qian W."/>
            <person name="Fan W."/>
        </authorList>
    </citation>
    <scope>NUCLEOTIDE SEQUENCE [LARGE SCALE GENOMIC DNA]</scope>
    <source>
        <strain evidence="8">SZHN2017</strain>
        <tissue evidence="8">Muscle</tissue>
    </source>
</reference>
<dbReference type="PANTHER" id="PTHR13058">
    <property type="entry name" value="THREE PRIME REPAIR EXONUCLEASE 1, 2"/>
    <property type="match status" value="1"/>
</dbReference>
<organism evidence="8 9">
    <name type="scientific">Pomacea canaliculata</name>
    <name type="common">Golden apple snail</name>
    <dbReference type="NCBI Taxonomy" id="400727"/>
    <lineage>
        <taxon>Eukaryota</taxon>
        <taxon>Metazoa</taxon>
        <taxon>Spiralia</taxon>
        <taxon>Lophotrochozoa</taxon>
        <taxon>Mollusca</taxon>
        <taxon>Gastropoda</taxon>
        <taxon>Caenogastropoda</taxon>
        <taxon>Architaenioglossa</taxon>
        <taxon>Ampullarioidea</taxon>
        <taxon>Ampullariidae</taxon>
        <taxon>Pomacea</taxon>
    </lineage>
</organism>
<gene>
    <name evidence="8" type="ORF">C0Q70_02920</name>
</gene>
<keyword evidence="5" id="KW-0269">Exonuclease</keyword>
<dbReference type="AlphaFoldDB" id="A0A2T7PR95"/>
<dbReference type="InterPro" id="IPR012337">
    <property type="entry name" value="RNaseH-like_sf"/>
</dbReference>
<evidence type="ECO:0000256" key="3">
    <source>
        <dbReference type="ARBA" id="ARBA00022723"/>
    </source>
</evidence>
<keyword evidence="6" id="KW-0460">Magnesium</keyword>
<name>A0A2T7PR95_POMCA</name>
<evidence type="ECO:0000256" key="1">
    <source>
        <dbReference type="ARBA" id="ARBA00001946"/>
    </source>
</evidence>
<proteinExistence type="predicted"/>
<dbReference type="EMBL" id="PZQS01000002">
    <property type="protein sequence ID" value="PVD35951.1"/>
    <property type="molecule type" value="Genomic_DNA"/>
</dbReference>
<keyword evidence="4" id="KW-0378">Hydrolase</keyword>
<dbReference type="GO" id="GO:0006308">
    <property type="term" value="P:DNA catabolic process"/>
    <property type="evidence" value="ECO:0007669"/>
    <property type="project" value="TreeGrafter"/>
</dbReference>
<evidence type="ECO:0000256" key="2">
    <source>
        <dbReference type="ARBA" id="ARBA00022722"/>
    </source>
</evidence>
<accession>A0A2T7PR95</accession>
<dbReference type="SUPFAM" id="SSF53098">
    <property type="entry name" value="Ribonuclease H-like"/>
    <property type="match status" value="1"/>
</dbReference>
<keyword evidence="3" id="KW-0479">Metal-binding</keyword>
<dbReference type="Pfam" id="PF22123">
    <property type="entry name" value="Exu_RNase_H_like"/>
    <property type="match status" value="1"/>
</dbReference>
<comment type="caution">
    <text evidence="8">The sequence shown here is derived from an EMBL/GenBank/DDBJ whole genome shotgun (WGS) entry which is preliminary data.</text>
</comment>
<dbReference type="GO" id="GO:0008296">
    <property type="term" value="F:3'-5'-DNA exonuclease activity"/>
    <property type="evidence" value="ECO:0007669"/>
    <property type="project" value="TreeGrafter"/>
</dbReference>
<evidence type="ECO:0000256" key="6">
    <source>
        <dbReference type="ARBA" id="ARBA00022842"/>
    </source>
</evidence>
<keyword evidence="2" id="KW-0540">Nuclease</keyword>
<dbReference type="PANTHER" id="PTHR13058:SF22">
    <property type="entry name" value="EXODEOXYRIBONUCLEASE III"/>
    <property type="match status" value="1"/>
</dbReference>
<dbReference type="GO" id="GO:0005737">
    <property type="term" value="C:cytoplasm"/>
    <property type="evidence" value="ECO:0007669"/>
    <property type="project" value="TreeGrafter"/>
</dbReference>
<comment type="cofactor">
    <cofactor evidence="1">
        <name>Mg(2+)</name>
        <dbReference type="ChEBI" id="CHEBI:18420"/>
    </cofactor>
</comment>
<dbReference type="InterPro" id="IPR036397">
    <property type="entry name" value="RNaseH_sf"/>
</dbReference>